<gene>
    <name evidence="1" type="ORF">L596_013070</name>
</gene>
<accession>A0A4U5NZ49</accession>
<evidence type="ECO:0000313" key="1">
    <source>
        <dbReference type="EMBL" id="TKR88898.1"/>
    </source>
</evidence>
<keyword evidence="2" id="KW-1185">Reference proteome</keyword>
<proteinExistence type="predicted"/>
<organism evidence="1 2">
    <name type="scientific">Steinernema carpocapsae</name>
    <name type="common">Entomopathogenic nematode</name>
    <dbReference type="NCBI Taxonomy" id="34508"/>
    <lineage>
        <taxon>Eukaryota</taxon>
        <taxon>Metazoa</taxon>
        <taxon>Ecdysozoa</taxon>
        <taxon>Nematoda</taxon>
        <taxon>Chromadorea</taxon>
        <taxon>Rhabditida</taxon>
        <taxon>Tylenchina</taxon>
        <taxon>Panagrolaimomorpha</taxon>
        <taxon>Strongyloidoidea</taxon>
        <taxon>Steinernematidae</taxon>
        <taxon>Steinernema</taxon>
    </lineage>
</organism>
<comment type="caution">
    <text evidence="1">The sequence shown here is derived from an EMBL/GenBank/DDBJ whole genome shotgun (WGS) entry which is preliminary data.</text>
</comment>
<dbReference type="Proteomes" id="UP000298663">
    <property type="component" value="Unassembled WGS sequence"/>
</dbReference>
<dbReference type="EMBL" id="AZBU02000003">
    <property type="protein sequence ID" value="TKR88898.1"/>
    <property type="molecule type" value="Genomic_DNA"/>
</dbReference>
<sequence>MFLVLHLFYYKLESEIRNAATSPADNISIIFVTDDKPFSKQFDFTPMNINIQTTFGNLAADDEICLARKVCNSIILTASTSTYGMWIAQMLPAGSPVFYNGKASKRGRTEFDRFAQEFYPKHWIEI</sequence>
<reference evidence="1 2" key="2">
    <citation type="journal article" date="2019" name="G3 (Bethesda)">
        <title>Hybrid Assembly of the Genome of the Entomopathogenic Nematode Steinernema carpocapsae Identifies the X-Chromosome.</title>
        <authorList>
            <person name="Serra L."/>
            <person name="Macchietto M."/>
            <person name="Macias-Munoz A."/>
            <person name="McGill C.J."/>
            <person name="Rodriguez I.M."/>
            <person name="Rodriguez B."/>
            <person name="Murad R."/>
            <person name="Mortazavi A."/>
        </authorList>
    </citation>
    <scope>NUCLEOTIDE SEQUENCE [LARGE SCALE GENOMIC DNA]</scope>
    <source>
        <strain evidence="1 2">ALL</strain>
    </source>
</reference>
<protein>
    <recommendedName>
        <fullName evidence="3">L-Fucosyltransferase</fullName>
    </recommendedName>
</protein>
<dbReference type="AlphaFoldDB" id="A0A4U5NZ49"/>
<evidence type="ECO:0000313" key="2">
    <source>
        <dbReference type="Proteomes" id="UP000298663"/>
    </source>
</evidence>
<evidence type="ECO:0008006" key="3">
    <source>
        <dbReference type="Google" id="ProtNLM"/>
    </source>
</evidence>
<name>A0A4U5NZ49_STECR</name>
<dbReference type="OrthoDB" id="5864593at2759"/>
<reference evidence="1 2" key="1">
    <citation type="journal article" date="2015" name="Genome Biol.">
        <title>Comparative genomics of Steinernema reveals deeply conserved gene regulatory networks.</title>
        <authorList>
            <person name="Dillman A.R."/>
            <person name="Macchietto M."/>
            <person name="Porter C.F."/>
            <person name="Rogers A."/>
            <person name="Williams B."/>
            <person name="Antoshechkin I."/>
            <person name="Lee M.M."/>
            <person name="Goodwin Z."/>
            <person name="Lu X."/>
            <person name="Lewis E.E."/>
            <person name="Goodrich-Blair H."/>
            <person name="Stock S.P."/>
            <person name="Adams B.J."/>
            <person name="Sternberg P.W."/>
            <person name="Mortazavi A."/>
        </authorList>
    </citation>
    <scope>NUCLEOTIDE SEQUENCE [LARGE SCALE GENOMIC DNA]</scope>
    <source>
        <strain evidence="1 2">ALL</strain>
    </source>
</reference>